<name>A0A3P7PCZ8_DIBLA</name>
<reference evidence="2 3" key="1">
    <citation type="submission" date="2018-11" db="EMBL/GenBank/DDBJ databases">
        <authorList>
            <consortium name="Pathogen Informatics"/>
        </authorList>
    </citation>
    <scope>NUCLEOTIDE SEQUENCE [LARGE SCALE GENOMIC DNA]</scope>
</reference>
<evidence type="ECO:0000313" key="3">
    <source>
        <dbReference type="Proteomes" id="UP000281553"/>
    </source>
</evidence>
<dbReference type="OrthoDB" id="2441647at2759"/>
<evidence type="ECO:0000313" key="2">
    <source>
        <dbReference type="EMBL" id="VDN17762.1"/>
    </source>
</evidence>
<dbReference type="Proteomes" id="UP000281553">
    <property type="component" value="Unassembled WGS sequence"/>
</dbReference>
<dbReference type="EMBL" id="UYRU01068498">
    <property type="protein sequence ID" value="VDN17762.1"/>
    <property type="molecule type" value="Genomic_DNA"/>
</dbReference>
<evidence type="ECO:0000256" key="1">
    <source>
        <dbReference type="SAM" id="MobiDB-lite"/>
    </source>
</evidence>
<dbReference type="AlphaFoldDB" id="A0A3P7PCZ8"/>
<accession>A0A3P7PCZ8</accession>
<protein>
    <submittedName>
        <fullName evidence="2">Uncharacterized protein</fullName>
    </submittedName>
</protein>
<sequence length="176" mass="20454">MRYLSAHNKQLSEEITNLKTRLLGDAENLRDTYEKEMRQLRQMLDDAEREKADSHARLLTSQQTNRNQADQINRLQAENEKVSRKLEQAFDDMNKRDGDLAMLQRRLEAMDEELAKDRQASERVRRENESLMQVKFHFLAHHIVPGLADATTVHSMSDPCLKVLQKIISVIVIKAS</sequence>
<proteinExistence type="predicted"/>
<gene>
    <name evidence="2" type="ORF">DILT_LOCUS13011</name>
</gene>
<organism evidence="2 3">
    <name type="scientific">Dibothriocephalus latus</name>
    <name type="common">Fish tapeworm</name>
    <name type="synonym">Diphyllobothrium latum</name>
    <dbReference type="NCBI Taxonomy" id="60516"/>
    <lineage>
        <taxon>Eukaryota</taxon>
        <taxon>Metazoa</taxon>
        <taxon>Spiralia</taxon>
        <taxon>Lophotrochozoa</taxon>
        <taxon>Platyhelminthes</taxon>
        <taxon>Cestoda</taxon>
        <taxon>Eucestoda</taxon>
        <taxon>Diphyllobothriidea</taxon>
        <taxon>Diphyllobothriidae</taxon>
        <taxon>Dibothriocephalus</taxon>
    </lineage>
</organism>
<keyword evidence="3" id="KW-1185">Reference proteome</keyword>
<feature type="compositionally biased region" description="Polar residues" evidence="1">
    <location>
        <begin position="59"/>
        <end position="69"/>
    </location>
</feature>
<feature type="region of interest" description="Disordered" evidence="1">
    <location>
        <begin position="46"/>
        <end position="69"/>
    </location>
</feature>
<feature type="compositionally biased region" description="Basic and acidic residues" evidence="1">
    <location>
        <begin position="46"/>
        <end position="56"/>
    </location>
</feature>